<comment type="caution">
    <text evidence="2">The sequence shown here is derived from an EMBL/GenBank/DDBJ whole genome shotgun (WGS) entry which is preliminary data.</text>
</comment>
<name>A0A9W9DAK2_9PLEO</name>
<dbReference type="AlphaFoldDB" id="A0A9W9DAK2"/>
<proteinExistence type="predicted"/>
<gene>
    <name evidence="2" type="ORF">N0V91_002014</name>
</gene>
<feature type="region of interest" description="Disordered" evidence="1">
    <location>
        <begin position="1"/>
        <end position="38"/>
    </location>
</feature>
<reference evidence="2" key="1">
    <citation type="submission" date="2022-10" db="EMBL/GenBank/DDBJ databases">
        <title>Tapping the CABI collections for fungal endophytes: first genome assemblies for Collariella, Neodidymelliopsis, Ascochyta clinopodiicola, Didymella pomorum, Didymosphaeria variabile, Neocosmospora piperis and Neocucurbitaria cava.</title>
        <authorList>
            <person name="Hill R."/>
        </authorList>
    </citation>
    <scope>NUCLEOTIDE SEQUENCE</scope>
    <source>
        <strain evidence="2">IMI 355091</strain>
    </source>
</reference>
<organism evidence="2 3">
    <name type="scientific">Didymella pomorum</name>
    <dbReference type="NCBI Taxonomy" id="749634"/>
    <lineage>
        <taxon>Eukaryota</taxon>
        <taxon>Fungi</taxon>
        <taxon>Dikarya</taxon>
        <taxon>Ascomycota</taxon>
        <taxon>Pezizomycotina</taxon>
        <taxon>Dothideomycetes</taxon>
        <taxon>Pleosporomycetidae</taxon>
        <taxon>Pleosporales</taxon>
        <taxon>Pleosporineae</taxon>
        <taxon>Didymellaceae</taxon>
        <taxon>Didymella</taxon>
    </lineage>
</organism>
<evidence type="ECO:0000256" key="1">
    <source>
        <dbReference type="SAM" id="MobiDB-lite"/>
    </source>
</evidence>
<evidence type="ECO:0000313" key="2">
    <source>
        <dbReference type="EMBL" id="KAJ4410527.1"/>
    </source>
</evidence>
<sequence length="313" mass="34836">MGELQQQLPAAVSSKGEPTISEAKQSASPAPSDKTVTAPLVGSNVDIKQQPQPGRRVAIFSTNLGRRAPRGLQQPGIFQPIVRTNLEEDAFVAAGRLRKKYPYQYLSIFPHQGWQVSDLWDDHDIQIEGENYFITVLNIIANHNAIQVPQFAREYAEKHPERLNLIGGNLAGLYDKTSPLSIVDKIFVNGETRECPHAFLWKVAHVLRTNMLAAKALTEPSTDPVSDQARSDADQKDSEVHSTEQAPVAVIAAAKYQPSFSSQRLRCQIRKRLSPSIRKDTSLVQQPVHHLEVALAYLLDLRGDLARLDPWDT</sequence>
<keyword evidence="3" id="KW-1185">Reference proteome</keyword>
<dbReference type="Proteomes" id="UP001140510">
    <property type="component" value="Unassembled WGS sequence"/>
</dbReference>
<feature type="compositionally biased region" description="Basic and acidic residues" evidence="1">
    <location>
        <begin position="229"/>
        <end position="242"/>
    </location>
</feature>
<accession>A0A9W9DAK2</accession>
<protein>
    <submittedName>
        <fullName evidence="2">Uncharacterized protein</fullName>
    </submittedName>
</protein>
<feature type="region of interest" description="Disordered" evidence="1">
    <location>
        <begin position="218"/>
        <end position="244"/>
    </location>
</feature>
<dbReference type="EMBL" id="JAPEVA010000008">
    <property type="protein sequence ID" value="KAJ4410527.1"/>
    <property type="molecule type" value="Genomic_DNA"/>
</dbReference>
<dbReference type="OrthoDB" id="3800936at2759"/>
<evidence type="ECO:0000313" key="3">
    <source>
        <dbReference type="Proteomes" id="UP001140510"/>
    </source>
</evidence>